<protein>
    <recommendedName>
        <fullName evidence="2">SAF domain-containing protein</fullName>
    </recommendedName>
</protein>
<feature type="domain" description="SAF" evidence="2">
    <location>
        <begin position="60"/>
        <end position="120"/>
    </location>
</feature>
<evidence type="ECO:0000313" key="4">
    <source>
        <dbReference type="Proteomes" id="UP000196053"/>
    </source>
</evidence>
<keyword evidence="1" id="KW-0472">Membrane</keyword>
<dbReference type="AlphaFoldDB" id="A0A0K8J6L5"/>
<dbReference type="CDD" id="cd11614">
    <property type="entry name" value="SAF_CpaB_FlgA_like"/>
    <property type="match status" value="1"/>
</dbReference>
<keyword evidence="4" id="KW-1185">Reference proteome</keyword>
<name>A0A0K8J6L5_9FIRM</name>
<dbReference type="SMART" id="SM00858">
    <property type="entry name" value="SAF"/>
    <property type="match status" value="1"/>
</dbReference>
<proteinExistence type="predicted"/>
<evidence type="ECO:0000259" key="2">
    <source>
        <dbReference type="SMART" id="SM00858"/>
    </source>
</evidence>
<gene>
    <name evidence="3" type="ORF">SD1D_1696</name>
</gene>
<dbReference type="InterPro" id="IPR013974">
    <property type="entry name" value="SAF"/>
</dbReference>
<feature type="transmembrane region" description="Helical" evidence="1">
    <location>
        <begin position="14"/>
        <end position="37"/>
    </location>
</feature>
<dbReference type="RefSeq" id="WP_058258504.1">
    <property type="nucleotide sequence ID" value="NZ_LN879430.1"/>
</dbReference>
<dbReference type="OrthoDB" id="2840666at2"/>
<keyword evidence="1" id="KW-1133">Transmembrane helix</keyword>
<dbReference type="Proteomes" id="UP000196053">
    <property type="component" value="Chromosome I"/>
</dbReference>
<reference evidence="4" key="1">
    <citation type="submission" date="2015-09" db="EMBL/GenBank/DDBJ databases">
        <authorList>
            <person name="Wibberg D."/>
        </authorList>
    </citation>
    <scope>NUCLEOTIDE SEQUENCE [LARGE SCALE GENOMIC DNA]</scope>
    <source>
        <strain evidence="4">SD1D</strain>
    </source>
</reference>
<dbReference type="KEGG" id="hsd:SD1D_1696"/>
<evidence type="ECO:0000313" key="3">
    <source>
        <dbReference type="EMBL" id="CUH93241.1"/>
    </source>
</evidence>
<keyword evidence="1" id="KW-0812">Transmembrane</keyword>
<organism evidence="3 4">
    <name type="scientific">Herbinix luporum</name>
    <dbReference type="NCBI Taxonomy" id="1679721"/>
    <lineage>
        <taxon>Bacteria</taxon>
        <taxon>Bacillati</taxon>
        <taxon>Bacillota</taxon>
        <taxon>Clostridia</taxon>
        <taxon>Lachnospirales</taxon>
        <taxon>Lachnospiraceae</taxon>
        <taxon>Herbinix</taxon>
    </lineage>
</organism>
<evidence type="ECO:0000256" key="1">
    <source>
        <dbReference type="SAM" id="Phobius"/>
    </source>
</evidence>
<sequence>MKFTRRLRRSTKQYITVALICIFVIGSAAVISSYIMIRQIKEEYSQLLNEARQTMDNNRKSVFIALSDIAAGEILSQDLVEEKIVYTSQPSNSYITEDDLGRAALIDIAEDTHILKSMLAEHNVSSVIREVEYDVIHISSNIDVNDYVDIRIQYPNGESYVVLTKKPLKGFNLENPICYLWVDEEEMLRMSAAIVDASLYHGSKLYMTKYIEPNIQEASIITYTPSVSILSLIENDPNIVNRCSQVLNKEVRKALENRLAASMDLDIKEINWKLEGPVKYMPEIVSDQTLDTFDKASIDEEKKQESSDYKEIQENTQLPLDIDKAVDLGRNQKTSQEYEEFEAGNDFYIPADYFSATEG</sequence>
<dbReference type="EMBL" id="LN879430">
    <property type="protein sequence ID" value="CUH93241.1"/>
    <property type="molecule type" value="Genomic_DNA"/>
</dbReference>
<accession>A0A0K8J6L5</accession>